<evidence type="ECO:0000256" key="1">
    <source>
        <dbReference type="SAM" id="Coils"/>
    </source>
</evidence>
<evidence type="ECO:0000313" key="2">
    <source>
        <dbReference type="EMBL" id="CAF1263648.1"/>
    </source>
</evidence>
<dbReference type="EMBL" id="CAJNOM010000731">
    <property type="protein sequence ID" value="CAF1552066.1"/>
    <property type="molecule type" value="Genomic_DNA"/>
</dbReference>
<accession>A0A815AYC2</accession>
<name>A0A815AYC2_9BILA</name>
<reference evidence="2" key="1">
    <citation type="submission" date="2021-02" db="EMBL/GenBank/DDBJ databases">
        <authorList>
            <person name="Nowell W R."/>
        </authorList>
    </citation>
    <scope>NUCLEOTIDE SEQUENCE</scope>
</reference>
<dbReference type="Proteomes" id="UP000663877">
    <property type="component" value="Unassembled WGS sequence"/>
</dbReference>
<evidence type="ECO:0000313" key="3">
    <source>
        <dbReference type="EMBL" id="CAF1552066.1"/>
    </source>
</evidence>
<gene>
    <name evidence="2" type="ORF">BJG266_LOCUS30262</name>
    <name evidence="3" type="ORF">QVE165_LOCUS47166</name>
</gene>
<sequence length="422" mass="49950">MTTNKQESSNVYTVVSSTDTIHEIKNRSHRFLPLDPYQFSIPNEEDEADLEETIDVENESPLPPIRQSLSLSTEIKTKPIKKYSSRLYKFLQLEQALKSAHFFKNKHDQIKFEHEYRESLHENKFEIFLQTYYKKLQIYKDTIEQESNMKTSRTFTFVDLEKNFLALDPARDIKIEFINRPTTSSTPDIKNTHSDNSIYRNSTASIHDEDAAVEAFYEKRFHRLLRDPSRARDEITLFARQAGEHLHQRFPCLSHVPYRVKVIDEREKEGHLDERTLLQMKHKHNLFVIEKRRQLIMKMMIQAKRNQNKIKQLDRRTPLTMDNLTYCQELLEKINHIEEILKQEQIKHPRIDYIPRNMTSYSLSQTTTTTIPRTTSSLTSQSTPYQDAFSINQVEKTANVHVIQPTRCLTAPVKKLNWINYC</sequence>
<dbReference type="Proteomes" id="UP000663832">
    <property type="component" value="Unassembled WGS sequence"/>
</dbReference>
<protein>
    <submittedName>
        <fullName evidence="2">Uncharacterized protein</fullName>
    </submittedName>
</protein>
<proteinExistence type="predicted"/>
<evidence type="ECO:0000313" key="4">
    <source>
        <dbReference type="Proteomes" id="UP000663832"/>
    </source>
</evidence>
<keyword evidence="4" id="KW-1185">Reference proteome</keyword>
<dbReference type="AlphaFoldDB" id="A0A815AYC2"/>
<comment type="caution">
    <text evidence="2">The sequence shown here is derived from an EMBL/GenBank/DDBJ whole genome shotgun (WGS) entry which is preliminary data.</text>
</comment>
<dbReference type="OrthoDB" id="10043812at2759"/>
<organism evidence="2 5">
    <name type="scientific">Adineta steineri</name>
    <dbReference type="NCBI Taxonomy" id="433720"/>
    <lineage>
        <taxon>Eukaryota</taxon>
        <taxon>Metazoa</taxon>
        <taxon>Spiralia</taxon>
        <taxon>Gnathifera</taxon>
        <taxon>Rotifera</taxon>
        <taxon>Eurotatoria</taxon>
        <taxon>Bdelloidea</taxon>
        <taxon>Adinetida</taxon>
        <taxon>Adinetidae</taxon>
        <taxon>Adineta</taxon>
    </lineage>
</organism>
<keyword evidence="1" id="KW-0175">Coiled coil</keyword>
<feature type="coiled-coil region" evidence="1">
    <location>
        <begin position="296"/>
        <end position="347"/>
    </location>
</feature>
<evidence type="ECO:0000313" key="5">
    <source>
        <dbReference type="Proteomes" id="UP000663877"/>
    </source>
</evidence>
<dbReference type="EMBL" id="CAJNOI010000385">
    <property type="protein sequence ID" value="CAF1263648.1"/>
    <property type="molecule type" value="Genomic_DNA"/>
</dbReference>